<evidence type="ECO:0000313" key="2">
    <source>
        <dbReference type="EMBL" id="MUI15517.1"/>
    </source>
</evidence>
<sequence length="48" mass="5101">MILEVMAQACGEIALTAALRKRKALRRAVYGASLLAVAIVLGIGFHFS</sequence>
<gene>
    <name evidence="2" type="ORF">GJV26_24120</name>
</gene>
<evidence type="ECO:0000256" key="1">
    <source>
        <dbReference type="SAM" id="Phobius"/>
    </source>
</evidence>
<name>A0A6I3XGB9_9BURK</name>
<dbReference type="AlphaFoldDB" id="A0A6I3XGB9"/>
<proteinExistence type="predicted"/>
<dbReference type="RefSeq" id="WP_155711201.1">
    <property type="nucleotide sequence ID" value="NZ_BMWU01000022.1"/>
</dbReference>
<keyword evidence="1" id="KW-0812">Transmembrane</keyword>
<comment type="caution">
    <text evidence="2">The sequence shown here is derived from an EMBL/GenBank/DDBJ whole genome shotgun (WGS) entry which is preliminary data.</text>
</comment>
<keyword evidence="1" id="KW-0472">Membrane</keyword>
<keyword evidence="3" id="KW-1185">Reference proteome</keyword>
<dbReference type="Proteomes" id="UP000431684">
    <property type="component" value="Unassembled WGS sequence"/>
</dbReference>
<accession>A0A6I3XGB9</accession>
<dbReference type="EMBL" id="WNWM01000002">
    <property type="protein sequence ID" value="MUI15517.1"/>
    <property type="molecule type" value="Genomic_DNA"/>
</dbReference>
<protein>
    <submittedName>
        <fullName evidence="2">Uncharacterized protein</fullName>
    </submittedName>
</protein>
<organism evidence="2 3">
    <name type="scientific">Pseudoduganella dura</name>
    <dbReference type="NCBI Taxonomy" id="321982"/>
    <lineage>
        <taxon>Bacteria</taxon>
        <taxon>Pseudomonadati</taxon>
        <taxon>Pseudomonadota</taxon>
        <taxon>Betaproteobacteria</taxon>
        <taxon>Burkholderiales</taxon>
        <taxon>Oxalobacteraceae</taxon>
        <taxon>Telluria group</taxon>
        <taxon>Pseudoduganella</taxon>
    </lineage>
</organism>
<feature type="transmembrane region" description="Helical" evidence="1">
    <location>
        <begin position="28"/>
        <end position="47"/>
    </location>
</feature>
<reference evidence="2 3" key="1">
    <citation type="submission" date="2019-11" db="EMBL/GenBank/DDBJ databases">
        <title>Draft Genome Sequences of Six Type Strains of the Genus Massilia.</title>
        <authorList>
            <person name="Miess H."/>
            <person name="Frediansyah A."/>
            <person name="Goeker M."/>
            <person name="Gross H."/>
        </authorList>
    </citation>
    <scope>NUCLEOTIDE SEQUENCE [LARGE SCALE GENOMIC DNA]</scope>
    <source>
        <strain evidence="2 3">DSM 17513</strain>
    </source>
</reference>
<evidence type="ECO:0000313" key="3">
    <source>
        <dbReference type="Proteomes" id="UP000431684"/>
    </source>
</evidence>
<keyword evidence="1" id="KW-1133">Transmembrane helix</keyword>